<dbReference type="STRING" id="556267.HWAG_00817"/>
<dbReference type="GeneID" id="97290063"/>
<dbReference type="RefSeq" id="WP_006802513.1">
    <property type="nucleotide sequence ID" value="NZ_CABKOI010000020.1"/>
</dbReference>
<gene>
    <name evidence="1" type="ORF">BCM31_06420</name>
</gene>
<evidence type="ECO:0000313" key="1">
    <source>
        <dbReference type="EMBL" id="PKT81757.1"/>
    </source>
</evidence>
<evidence type="ECO:0000313" key="2">
    <source>
        <dbReference type="Proteomes" id="UP000233350"/>
    </source>
</evidence>
<organism evidence="1 2">
    <name type="scientific">Helicobacter winghamensis</name>
    <dbReference type="NCBI Taxonomy" id="157268"/>
    <lineage>
        <taxon>Bacteria</taxon>
        <taxon>Pseudomonadati</taxon>
        <taxon>Campylobacterota</taxon>
        <taxon>Epsilonproteobacteria</taxon>
        <taxon>Campylobacterales</taxon>
        <taxon>Helicobacteraceae</taxon>
        <taxon>Helicobacter</taxon>
    </lineage>
</organism>
<keyword evidence="2" id="KW-1185">Reference proteome</keyword>
<proteinExistence type="predicted"/>
<name>A0A2N3PK66_9HELI</name>
<sequence>MRILNKNSKAKVAPSVDFESVAGALSSENLSQLIGIYDYFKRFDPQIASEVNKRRIKMCSYPMYIECEDLTQREFLNRYVLSSDFRHFIYELSAGVVYGFSAFLIEWKVKGANVFPCLKYINPRFFNLNDKEILVIKNGTEELIVQDCKDIFLHLHPSDSGNLLESALFLNVVSIAVLKQLAMSKNIAYLDNLSVPPIIAKTDNATNDKELEELLEQLYNLRSSSVGIFGKEDVLELLNSGLSTSTFTEFLRYCDEMISKVISGQVLAGNAVQNGTQALGNVHEEVRSSVGEMDTLLLSVSANKLLNEVLKLNFANPAPFNFTFDTNKEVDEAYLAGVYSTLSTMGYEIPVEFLAKTFKIDGLKKKEMQVVQSEEFNQLILEKNNSLTKDKIEREGENIEEDISEEIYNKIKKFWEECKSYEELEERIFKEYPNLDFEILRNALNKKIALAHIQALLDTGNE</sequence>
<dbReference type="OrthoDB" id="5329970at2"/>
<evidence type="ECO:0008006" key="3">
    <source>
        <dbReference type="Google" id="ProtNLM"/>
    </source>
</evidence>
<dbReference type="EMBL" id="MBPK01000013">
    <property type="protein sequence ID" value="PKT81757.1"/>
    <property type="molecule type" value="Genomic_DNA"/>
</dbReference>
<accession>A0A2N3PK66</accession>
<dbReference type="InterPro" id="IPR009279">
    <property type="entry name" value="Portal_Mu"/>
</dbReference>
<reference evidence="1 2" key="1">
    <citation type="submission" date="2016-07" db="EMBL/GenBank/DDBJ databases">
        <title>Detection of Helicobacter winghamensis from caecal content of red fox (Vulpes vulpes).</title>
        <authorList>
            <person name="Zanoni R.G."/>
            <person name="Florio D."/>
            <person name="Caffara M."/>
            <person name="Renzi M."/>
            <person name="Parisi A."/>
            <person name="Pasquali F."/>
            <person name="Manfreda G."/>
        </authorList>
    </citation>
    <scope>NUCLEOTIDE SEQUENCE [LARGE SCALE GENOMIC DNA]</scope>
    <source>
        <strain evidence="1 2">295_13</strain>
    </source>
</reference>
<dbReference type="Pfam" id="PF06074">
    <property type="entry name" value="Portal_Mu"/>
    <property type="match status" value="1"/>
</dbReference>
<dbReference type="AlphaFoldDB" id="A0A2N3PK66"/>
<dbReference type="Proteomes" id="UP000233350">
    <property type="component" value="Unassembled WGS sequence"/>
</dbReference>
<comment type="caution">
    <text evidence="1">The sequence shown here is derived from an EMBL/GenBank/DDBJ whole genome shotgun (WGS) entry which is preliminary data.</text>
</comment>
<protein>
    <recommendedName>
        <fullName evidence="3">DUF935 family protein</fullName>
    </recommendedName>
</protein>